<evidence type="ECO:0000256" key="5">
    <source>
        <dbReference type="ARBA" id="ARBA00022719"/>
    </source>
</evidence>
<evidence type="ECO:0000259" key="13">
    <source>
        <dbReference type="PROSITE" id="PS51085"/>
    </source>
</evidence>
<comment type="similarity">
    <text evidence="2 12">Belongs to the complex I 75 kDa subunit family.</text>
</comment>
<dbReference type="InterPro" id="IPR006657">
    <property type="entry name" value="MoPterin_dinucl-bd_dom"/>
</dbReference>
<gene>
    <name evidence="16" type="ORF">QRT05_12795</name>
</gene>
<keyword evidence="6 12" id="KW-0479">Metal-binding</keyword>
<feature type="domain" description="2Fe-2S ferredoxin-type" evidence="13">
    <location>
        <begin position="26"/>
        <end position="113"/>
    </location>
</feature>
<keyword evidence="3 12" id="KW-0004">4Fe-4S</keyword>
<keyword evidence="4 12" id="KW-0001">2Fe-2S</keyword>
<sequence length="853" mass="88659">MTITSAGPTTPLVPAAPAPVAASDAELVSFSIDGIETSAPKGTLVIRAAEELGIQIPRFCDHPLLAPAGACRQCLVEVWAPGRDGKLAKMPKPQASCTLEATPGMQVKTQHTSPEADKAQHGVMELLLINHPLDCPVCDKGGECPLQNQAMSNGRATTRFVDVKRTFPKPIAVSTQILLDRERCVLCQRCTRFSEEIAGDVFIDLQKRGAQQQIGRFDTDVLGFVGDVPAGAATLDTSGKPFASYFSGNTVQICPVGALTSAAYRFRSRPFDLVSTPSVAEHDSNGSAIRIDHRRGVVLRRLAGDDPAVNQEWISDKDRFAFTWQSAPDRITTPLVRSRNDDGSRGELVPASWVEALGAAAAGLRAAGAVGVLPGGRLTLEDAYAYGKFARVALGTNDVDGRARPHSDEEEAFLAHHVAGRTLQVTFADLDRAPAVLLVGLEPEEEAGILFLRLRQAVVHHRTRVVSVAALATRGLERLSGTLVAAAPGTEAEVLDGIVGGAQDQLGEAADLLAADGAVILVGERLAAVPGGFTAVLALAERTGARLAWVPRRAGERGAVEAGLLPSLLPGGRTVADGAARVDLAAAWDVDSLPAAPGRNASAIIAGARDGSLGGLLVGGLEPADLPDPALARDALDRVGFLVSLEVRASEVTDRADVVLPVAPPVERGGTFVTWEGRPRPFPQALVSHALPDHRVLDRLADELGVVLGLGSLAEVHAELDQIGGWDGARAEAPRVAGAEPAAVAPGTAVLATWHQLLDAGRLQSGEPHLAGTAKVATARISAATAAAVGVADGGSLAVSTDAGTITLPVAVTDMPEHVVWLPTNAAGSAVRDTLHADSGDVVRIAAGNREVV</sequence>
<dbReference type="PROSITE" id="PS51669">
    <property type="entry name" value="4FE4S_MOW_BIS_MGD"/>
    <property type="match status" value="1"/>
</dbReference>
<dbReference type="PANTHER" id="PTHR43105">
    <property type="entry name" value="RESPIRATORY NITRATE REDUCTASE"/>
    <property type="match status" value="1"/>
</dbReference>
<reference evidence="16 17" key="1">
    <citation type="submission" date="2023-06" db="EMBL/GenBank/DDBJ databases">
        <title>Cellulomonas sp. MW9 Whole genome sequence.</title>
        <authorList>
            <person name="Park S."/>
        </authorList>
    </citation>
    <scope>NUCLEOTIDE SEQUENCE [LARGE SCALE GENOMIC DNA]</scope>
    <source>
        <strain evidence="16 17">MW9</strain>
    </source>
</reference>
<dbReference type="SUPFAM" id="SSF54862">
    <property type="entry name" value="4Fe-4S ferredoxins"/>
    <property type="match status" value="1"/>
</dbReference>
<comment type="function">
    <text evidence="12">NDH-1 shuttles electrons from NADH, via FMN and iron-sulfur (Fe-S) centers, to quinones in the respiratory chain. Couples the redox reaction to proton translocation (for every two electrons transferred, four hydrogen ions are translocated across the cytoplasmic membrane), and thus conserves the redox energy in a proton gradient.</text>
</comment>
<dbReference type="Pfam" id="PF22151">
    <property type="entry name" value="Fer4_NDSU1"/>
    <property type="match status" value="1"/>
</dbReference>
<dbReference type="InterPro" id="IPR009010">
    <property type="entry name" value="Asp_de-COase-like_dom_sf"/>
</dbReference>
<keyword evidence="16" id="KW-0560">Oxidoreductase</keyword>
<evidence type="ECO:0000256" key="12">
    <source>
        <dbReference type="RuleBase" id="RU003525"/>
    </source>
</evidence>
<dbReference type="PROSITE" id="PS51085">
    <property type="entry name" value="2FE2S_FER_2"/>
    <property type="match status" value="1"/>
</dbReference>
<keyword evidence="10 12" id="KW-0520">NAD</keyword>
<dbReference type="InterPro" id="IPR036010">
    <property type="entry name" value="2Fe-2S_ferredoxin-like_sf"/>
</dbReference>
<dbReference type="Pfam" id="PF22117">
    <property type="entry name" value="Fer4_Nqo3"/>
    <property type="match status" value="1"/>
</dbReference>
<dbReference type="SUPFAM" id="SSF50692">
    <property type="entry name" value="ADC-like"/>
    <property type="match status" value="1"/>
</dbReference>
<dbReference type="NCBIfam" id="TIGR01973">
    <property type="entry name" value="NuoG"/>
    <property type="match status" value="1"/>
</dbReference>
<dbReference type="InterPro" id="IPR019574">
    <property type="entry name" value="NADH_UbQ_OxRdtase_Gsu_4Fe4S-bd"/>
</dbReference>
<keyword evidence="5 12" id="KW-0874">Quinone</keyword>
<dbReference type="InterPro" id="IPR000283">
    <property type="entry name" value="NADH_UbQ_OxRdtase_75kDa_su_CS"/>
</dbReference>
<dbReference type="SMART" id="SM00929">
    <property type="entry name" value="NADH-G_4Fe-4S_3"/>
    <property type="match status" value="1"/>
</dbReference>
<evidence type="ECO:0000313" key="16">
    <source>
        <dbReference type="EMBL" id="MDM7832213.1"/>
    </source>
</evidence>
<dbReference type="Pfam" id="PF10588">
    <property type="entry name" value="NADH-G_4Fe-4S_3"/>
    <property type="match status" value="1"/>
</dbReference>
<dbReference type="Gene3D" id="3.10.20.740">
    <property type="match status" value="1"/>
</dbReference>
<evidence type="ECO:0000256" key="8">
    <source>
        <dbReference type="ARBA" id="ARBA00023004"/>
    </source>
</evidence>
<feature type="domain" description="4Fe-4S Mo/W bis-MGD-type" evidence="14">
    <location>
        <begin position="273"/>
        <end position="329"/>
    </location>
</feature>
<dbReference type="InterPro" id="IPR006963">
    <property type="entry name" value="Mopterin_OxRdtase_4Fe-4S_dom"/>
</dbReference>
<keyword evidence="9 12" id="KW-0411">Iron-sulfur</keyword>
<dbReference type="Pfam" id="PF00384">
    <property type="entry name" value="Molybdopterin"/>
    <property type="match status" value="1"/>
</dbReference>
<keyword evidence="8 12" id="KW-0408">Iron</keyword>
<evidence type="ECO:0000256" key="9">
    <source>
        <dbReference type="ARBA" id="ARBA00023014"/>
    </source>
</evidence>
<organism evidence="16 17">
    <name type="scientific">Cellulomonas edaphi</name>
    <dbReference type="NCBI Taxonomy" id="3053468"/>
    <lineage>
        <taxon>Bacteria</taxon>
        <taxon>Bacillati</taxon>
        <taxon>Actinomycetota</taxon>
        <taxon>Actinomycetes</taxon>
        <taxon>Micrococcales</taxon>
        <taxon>Cellulomonadaceae</taxon>
        <taxon>Cellulomonas</taxon>
    </lineage>
</organism>
<dbReference type="PANTHER" id="PTHR43105:SF12">
    <property type="entry name" value="NADH-QUINONE OXIDOREDUCTASE SUBUNIT G"/>
    <property type="match status" value="1"/>
</dbReference>
<dbReference type="InterPro" id="IPR006656">
    <property type="entry name" value="Mopterin_OxRdtase"/>
</dbReference>
<name>A0ABT7S9B1_9CELL</name>
<dbReference type="SUPFAM" id="SSF53706">
    <property type="entry name" value="Formate dehydrogenase/DMSO reductase, domains 1-3"/>
    <property type="match status" value="1"/>
</dbReference>
<comment type="cofactor">
    <cofactor evidence="12">
        <name>[2Fe-2S] cluster</name>
        <dbReference type="ChEBI" id="CHEBI:190135"/>
    </cofactor>
    <text evidence="12">Binds 1 [2Fe-2S] cluster per subunit.</text>
</comment>
<evidence type="ECO:0000256" key="4">
    <source>
        <dbReference type="ARBA" id="ARBA00022714"/>
    </source>
</evidence>
<dbReference type="InterPro" id="IPR054351">
    <property type="entry name" value="NADH_UbQ_OxRdtase_ferredoxin"/>
</dbReference>
<dbReference type="InterPro" id="IPR050123">
    <property type="entry name" value="Prok_molybdopt-oxidoreductase"/>
</dbReference>
<evidence type="ECO:0000256" key="1">
    <source>
        <dbReference type="ARBA" id="ARBA00001966"/>
    </source>
</evidence>
<dbReference type="SUPFAM" id="SSF54292">
    <property type="entry name" value="2Fe-2S ferredoxin-like"/>
    <property type="match status" value="1"/>
</dbReference>
<proteinExistence type="inferred from homology"/>
<dbReference type="Gene3D" id="3.40.50.740">
    <property type="match status" value="2"/>
</dbReference>
<dbReference type="Proteomes" id="UP001321453">
    <property type="component" value="Unassembled WGS sequence"/>
</dbReference>
<dbReference type="Gene3D" id="3.40.228.10">
    <property type="entry name" value="Dimethylsulfoxide Reductase, domain 2"/>
    <property type="match status" value="1"/>
</dbReference>
<comment type="cofactor">
    <cofactor evidence="1 12">
        <name>[4Fe-4S] cluster</name>
        <dbReference type="ChEBI" id="CHEBI:49883"/>
    </cofactor>
</comment>
<protein>
    <recommendedName>
        <fullName evidence="12">NADH-quinone oxidoreductase</fullName>
        <ecNumber evidence="12">7.1.1.-</ecNumber>
    </recommendedName>
</protein>
<dbReference type="Pfam" id="PF01568">
    <property type="entry name" value="Molydop_binding"/>
    <property type="match status" value="1"/>
</dbReference>
<evidence type="ECO:0000256" key="2">
    <source>
        <dbReference type="ARBA" id="ARBA00005404"/>
    </source>
</evidence>
<keyword evidence="7 12" id="KW-1278">Translocase</keyword>
<dbReference type="Pfam" id="PF13510">
    <property type="entry name" value="Fer2_4"/>
    <property type="match status" value="1"/>
</dbReference>
<evidence type="ECO:0000256" key="7">
    <source>
        <dbReference type="ARBA" id="ARBA00022967"/>
    </source>
</evidence>
<evidence type="ECO:0000256" key="11">
    <source>
        <dbReference type="ARBA" id="ARBA00047712"/>
    </source>
</evidence>
<dbReference type="EMBL" id="JAUCGR010000003">
    <property type="protein sequence ID" value="MDM7832213.1"/>
    <property type="molecule type" value="Genomic_DNA"/>
</dbReference>
<keyword evidence="17" id="KW-1185">Reference proteome</keyword>
<comment type="catalytic activity">
    <reaction evidence="11 12">
        <text>a quinone + NADH + 5 H(+)(in) = a quinol + NAD(+) + 4 H(+)(out)</text>
        <dbReference type="Rhea" id="RHEA:57888"/>
        <dbReference type="ChEBI" id="CHEBI:15378"/>
        <dbReference type="ChEBI" id="CHEBI:24646"/>
        <dbReference type="ChEBI" id="CHEBI:57540"/>
        <dbReference type="ChEBI" id="CHEBI:57945"/>
        <dbReference type="ChEBI" id="CHEBI:132124"/>
    </reaction>
</comment>
<dbReference type="EC" id="7.1.1.-" evidence="12"/>
<dbReference type="PROSITE" id="PS00641">
    <property type="entry name" value="COMPLEX1_75K_1"/>
    <property type="match status" value="1"/>
</dbReference>
<comment type="caution">
    <text evidence="16">The sequence shown here is derived from an EMBL/GenBank/DDBJ whole genome shotgun (WGS) entry which is preliminary data.</text>
</comment>
<dbReference type="InterPro" id="IPR010228">
    <property type="entry name" value="NADH_UbQ_OxRdtase_Gsu"/>
</dbReference>
<accession>A0ABT7S9B1</accession>
<evidence type="ECO:0000256" key="3">
    <source>
        <dbReference type="ARBA" id="ARBA00022485"/>
    </source>
</evidence>
<evidence type="ECO:0000256" key="6">
    <source>
        <dbReference type="ARBA" id="ARBA00022723"/>
    </source>
</evidence>
<dbReference type="Gene3D" id="2.40.40.20">
    <property type="match status" value="1"/>
</dbReference>
<evidence type="ECO:0000313" key="17">
    <source>
        <dbReference type="Proteomes" id="UP001321453"/>
    </source>
</evidence>
<evidence type="ECO:0000256" key="10">
    <source>
        <dbReference type="ARBA" id="ARBA00023027"/>
    </source>
</evidence>
<dbReference type="PROSITE" id="PS00643">
    <property type="entry name" value="COMPLEX1_75K_3"/>
    <property type="match status" value="1"/>
</dbReference>
<evidence type="ECO:0000259" key="15">
    <source>
        <dbReference type="PROSITE" id="PS51839"/>
    </source>
</evidence>
<dbReference type="PROSITE" id="PS00642">
    <property type="entry name" value="COMPLEX1_75K_2"/>
    <property type="match status" value="1"/>
</dbReference>
<dbReference type="NCBIfam" id="NF005895">
    <property type="entry name" value="PRK07860.1"/>
    <property type="match status" value="1"/>
</dbReference>
<dbReference type="CDD" id="cd00207">
    <property type="entry name" value="fer2"/>
    <property type="match status" value="1"/>
</dbReference>
<dbReference type="GO" id="GO:0050136">
    <property type="term" value="F:NADH dehydrogenase (quinone) (non-electrogenic) activity"/>
    <property type="evidence" value="ECO:0007669"/>
    <property type="project" value="UniProtKB-EC"/>
</dbReference>
<feature type="domain" description="4Fe-4S His(Cys)3-ligated-type" evidence="15">
    <location>
        <begin position="115"/>
        <end position="154"/>
    </location>
</feature>
<dbReference type="InterPro" id="IPR001041">
    <property type="entry name" value="2Fe-2S_ferredoxin-type"/>
</dbReference>
<evidence type="ECO:0000259" key="14">
    <source>
        <dbReference type="PROSITE" id="PS51669"/>
    </source>
</evidence>
<dbReference type="PROSITE" id="PS51839">
    <property type="entry name" value="4FE4S_HC3"/>
    <property type="match status" value="1"/>
</dbReference>
<dbReference type="RefSeq" id="WP_289447648.1">
    <property type="nucleotide sequence ID" value="NZ_JAUCGR010000003.1"/>
</dbReference>
<dbReference type="Gene3D" id="3.30.70.20">
    <property type="match status" value="1"/>
</dbReference>